<name>A0ABR1IR27_9AGAR</name>
<dbReference type="InterPro" id="IPR046521">
    <property type="entry name" value="DUF6698"/>
</dbReference>
<organism evidence="3 4">
    <name type="scientific">Marasmiellus scandens</name>
    <dbReference type="NCBI Taxonomy" id="2682957"/>
    <lineage>
        <taxon>Eukaryota</taxon>
        <taxon>Fungi</taxon>
        <taxon>Dikarya</taxon>
        <taxon>Basidiomycota</taxon>
        <taxon>Agaricomycotina</taxon>
        <taxon>Agaricomycetes</taxon>
        <taxon>Agaricomycetidae</taxon>
        <taxon>Agaricales</taxon>
        <taxon>Marasmiineae</taxon>
        <taxon>Omphalotaceae</taxon>
        <taxon>Marasmiellus</taxon>
    </lineage>
</organism>
<feature type="transmembrane region" description="Helical" evidence="2">
    <location>
        <begin position="95"/>
        <end position="115"/>
    </location>
</feature>
<evidence type="ECO:0000313" key="4">
    <source>
        <dbReference type="Proteomes" id="UP001498398"/>
    </source>
</evidence>
<sequence length="364" mass="40188">MKDAILPWLPDVLKQDLDPPIKPDTNKEKTRGFYHPDIGCLLCTPIKLPIYDWDPKKFCHQARENELEDGPITGSHFPAVFCGDLGEEASDGKDFVFHNLLYGWLLVLTWVFLYLGRNNAAKFRKHMSGLCETNGTSTMFRVQKTGKAYRCRLTSITYHTIAYASFVLRYTLLASDDHRIEEGGVIKQHAFDAVVAVFKDERFMDMDWIKETLQNWQTQVSWMLPTEKQPEILDKDDTASSLNQIAHILQKKKEMKAASSAMSTSANSSDAPINSENGTSTSPSTPPATSSPLSEPAVNPSEQPLKTITNTSMATVPAPDPSSTSSSMPFSMLTPGPPGTTIASKPSLVTAAKPRSTTAFGPIR</sequence>
<gene>
    <name evidence="3" type="ORF">VKT23_017702</name>
</gene>
<feature type="compositionally biased region" description="Low complexity" evidence="1">
    <location>
        <begin position="321"/>
        <end position="334"/>
    </location>
</feature>
<evidence type="ECO:0000256" key="1">
    <source>
        <dbReference type="SAM" id="MobiDB-lite"/>
    </source>
</evidence>
<accession>A0ABR1IR27</accession>
<keyword evidence="2" id="KW-1133">Transmembrane helix</keyword>
<evidence type="ECO:0000256" key="2">
    <source>
        <dbReference type="SAM" id="Phobius"/>
    </source>
</evidence>
<reference evidence="3 4" key="1">
    <citation type="submission" date="2024-01" db="EMBL/GenBank/DDBJ databases">
        <title>A draft genome for the cacao thread blight pathogen Marasmiellus scandens.</title>
        <authorList>
            <person name="Baruah I.K."/>
            <person name="Leung J."/>
            <person name="Bukari Y."/>
            <person name="Amoako-Attah I."/>
            <person name="Meinhardt L.W."/>
            <person name="Bailey B.A."/>
            <person name="Cohen S.P."/>
        </authorList>
    </citation>
    <scope>NUCLEOTIDE SEQUENCE [LARGE SCALE GENOMIC DNA]</scope>
    <source>
        <strain evidence="3 4">GH-19</strain>
    </source>
</reference>
<keyword evidence="2" id="KW-0812">Transmembrane</keyword>
<keyword evidence="2" id="KW-0472">Membrane</keyword>
<feature type="compositionally biased region" description="Low complexity" evidence="1">
    <location>
        <begin position="257"/>
        <end position="271"/>
    </location>
</feature>
<comment type="caution">
    <text evidence="3">The sequence shown here is derived from an EMBL/GenBank/DDBJ whole genome shotgun (WGS) entry which is preliminary data.</text>
</comment>
<feature type="compositionally biased region" description="Low complexity" evidence="1">
    <location>
        <begin position="279"/>
        <end position="294"/>
    </location>
</feature>
<feature type="region of interest" description="Disordered" evidence="1">
    <location>
        <begin position="256"/>
        <end position="364"/>
    </location>
</feature>
<proteinExistence type="predicted"/>
<protein>
    <submittedName>
        <fullName evidence="3">Uncharacterized protein</fullName>
    </submittedName>
</protein>
<keyword evidence="4" id="KW-1185">Reference proteome</keyword>
<feature type="compositionally biased region" description="Polar residues" evidence="1">
    <location>
        <begin position="355"/>
        <end position="364"/>
    </location>
</feature>
<evidence type="ECO:0000313" key="3">
    <source>
        <dbReference type="EMBL" id="KAK7438996.1"/>
    </source>
</evidence>
<feature type="compositionally biased region" description="Polar residues" evidence="1">
    <location>
        <begin position="300"/>
        <end position="314"/>
    </location>
</feature>
<dbReference type="Pfam" id="PF20414">
    <property type="entry name" value="DUF6698"/>
    <property type="match status" value="1"/>
</dbReference>
<dbReference type="Proteomes" id="UP001498398">
    <property type="component" value="Unassembled WGS sequence"/>
</dbReference>
<dbReference type="EMBL" id="JBANRG010000075">
    <property type="protein sequence ID" value="KAK7438996.1"/>
    <property type="molecule type" value="Genomic_DNA"/>
</dbReference>